<dbReference type="EMBL" id="MHCL01000011">
    <property type="protein sequence ID" value="OGY21419.1"/>
    <property type="molecule type" value="Genomic_DNA"/>
</dbReference>
<protein>
    <recommendedName>
        <fullName evidence="3">Cytidylate kinase-like family protein</fullName>
    </recommendedName>
</protein>
<dbReference type="SUPFAM" id="SSF52540">
    <property type="entry name" value="P-loop containing nucleoside triphosphate hydrolases"/>
    <property type="match status" value="1"/>
</dbReference>
<reference evidence="1 2" key="1">
    <citation type="journal article" date="2016" name="Nat. Commun.">
        <title>Thousands of microbial genomes shed light on interconnected biogeochemical processes in an aquifer system.</title>
        <authorList>
            <person name="Anantharaman K."/>
            <person name="Brown C.T."/>
            <person name="Hug L.A."/>
            <person name="Sharon I."/>
            <person name="Castelle C.J."/>
            <person name="Probst A.J."/>
            <person name="Thomas B.C."/>
            <person name="Singh A."/>
            <person name="Wilkins M.J."/>
            <person name="Karaoz U."/>
            <person name="Brodie E.L."/>
            <person name="Williams K.H."/>
            <person name="Hubbard S.S."/>
            <person name="Banfield J.F."/>
        </authorList>
    </citation>
    <scope>NUCLEOTIDE SEQUENCE [LARGE SCALE GENOMIC DNA]</scope>
</reference>
<dbReference type="Proteomes" id="UP000176723">
    <property type="component" value="Unassembled WGS sequence"/>
</dbReference>
<gene>
    <name evidence="1" type="ORF">A3A65_00110</name>
</gene>
<comment type="caution">
    <text evidence="1">The sequence shown here is derived from an EMBL/GenBank/DDBJ whole genome shotgun (WGS) entry which is preliminary data.</text>
</comment>
<dbReference type="InterPro" id="IPR027417">
    <property type="entry name" value="P-loop_NTPase"/>
</dbReference>
<dbReference type="Gene3D" id="3.40.50.300">
    <property type="entry name" value="P-loop containing nucleotide triphosphate hydrolases"/>
    <property type="match status" value="1"/>
</dbReference>
<organism evidence="1 2">
    <name type="scientific">Candidatus Chisholmbacteria bacterium RIFCSPLOWO2_01_FULL_49_14</name>
    <dbReference type="NCBI Taxonomy" id="1797593"/>
    <lineage>
        <taxon>Bacteria</taxon>
        <taxon>Candidatus Chisholmiibacteriota</taxon>
    </lineage>
</organism>
<proteinExistence type="predicted"/>
<dbReference type="STRING" id="1797593.A3A65_00110"/>
<evidence type="ECO:0000313" key="2">
    <source>
        <dbReference type="Proteomes" id="UP000176723"/>
    </source>
</evidence>
<name>A0A1G1W168_9BACT</name>
<accession>A0A1G1W168</accession>
<sequence length="266" mass="30723">MYVCIIDQIEKCVYRLIKMSSLYDRLVNKVMQSRALGRVHRINTEEIDSSQDRFSEPFITVSREPGSGGKPVAQMVAKKLNFAFYNKQIVEDLSKSVHQRTVLLESVDERGRTAIEDIIHGIFNPDYVSDISYIEHLSRVILSAAYKGEVVILGRGANFITPFESGLHVRICAPYSVRVERAIKYEKISKEKVIQIIKETDTKRQEFIRQYFGKDIANPDYYDLVINTADMSIEDAAEHVMLALKNKFPEYAKKRRKLFEKLILTF</sequence>
<evidence type="ECO:0008006" key="3">
    <source>
        <dbReference type="Google" id="ProtNLM"/>
    </source>
</evidence>
<evidence type="ECO:0000313" key="1">
    <source>
        <dbReference type="EMBL" id="OGY21419.1"/>
    </source>
</evidence>
<dbReference type="Pfam" id="PF13189">
    <property type="entry name" value="Cytidylate_kin2"/>
    <property type="match status" value="1"/>
</dbReference>
<dbReference type="AlphaFoldDB" id="A0A1G1W168"/>